<dbReference type="Proteomes" id="UP001233999">
    <property type="component" value="Unassembled WGS sequence"/>
</dbReference>
<feature type="non-terminal residue" evidence="1">
    <location>
        <position position="65"/>
    </location>
</feature>
<dbReference type="AlphaFoldDB" id="A0AAD8A1X4"/>
<dbReference type="EMBL" id="JASPKZ010003886">
    <property type="protein sequence ID" value="KAJ9591110.1"/>
    <property type="molecule type" value="Genomic_DNA"/>
</dbReference>
<comment type="caution">
    <text evidence="1">The sequence shown here is derived from an EMBL/GenBank/DDBJ whole genome shotgun (WGS) entry which is preliminary data.</text>
</comment>
<proteinExistence type="predicted"/>
<protein>
    <submittedName>
        <fullName evidence="1">Uncharacterized protein</fullName>
    </submittedName>
</protein>
<sequence>EKNTGNKQGVTNLVYHTFQQKVTSSARRSHADVLHRVEETLPTTSTSYHPQRIPFIDEYRLNRDA</sequence>
<evidence type="ECO:0000313" key="1">
    <source>
        <dbReference type="EMBL" id="KAJ9591110.1"/>
    </source>
</evidence>
<evidence type="ECO:0000313" key="2">
    <source>
        <dbReference type="Proteomes" id="UP001233999"/>
    </source>
</evidence>
<feature type="non-terminal residue" evidence="1">
    <location>
        <position position="1"/>
    </location>
</feature>
<accession>A0AAD8A1X4</accession>
<organism evidence="1 2">
    <name type="scientific">Diploptera punctata</name>
    <name type="common">Pacific beetle cockroach</name>
    <dbReference type="NCBI Taxonomy" id="6984"/>
    <lineage>
        <taxon>Eukaryota</taxon>
        <taxon>Metazoa</taxon>
        <taxon>Ecdysozoa</taxon>
        <taxon>Arthropoda</taxon>
        <taxon>Hexapoda</taxon>
        <taxon>Insecta</taxon>
        <taxon>Pterygota</taxon>
        <taxon>Neoptera</taxon>
        <taxon>Polyneoptera</taxon>
        <taxon>Dictyoptera</taxon>
        <taxon>Blattodea</taxon>
        <taxon>Blaberoidea</taxon>
        <taxon>Blaberidae</taxon>
        <taxon>Diplopterinae</taxon>
        <taxon>Diploptera</taxon>
    </lineage>
</organism>
<keyword evidence="2" id="KW-1185">Reference proteome</keyword>
<name>A0AAD8A1X4_DIPPU</name>
<reference evidence="1" key="2">
    <citation type="submission" date="2023-05" db="EMBL/GenBank/DDBJ databases">
        <authorList>
            <person name="Fouks B."/>
        </authorList>
    </citation>
    <scope>NUCLEOTIDE SEQUENCE</scope>
    <source>
        <strain evidence="1">Stay&amp;Tobe</strain>
        <tissue evidence="1">Testes</tissue>
    </source>
</reference>
<gene>
    <name evidence="1" type="ORF">L9F63_002331</name>
</gene>
<reference evidence="1" key="1">
    <citation type="journal article" date="2023" name="IScience">
        <title>Live-bearing cockroach genome reveals convergent evolutionary mechanisms linked to viviparity in insects and beyond.</title>
        <authorList>
            <person name="Fouks B."/>
            <person name="Harrison M.C."/>
            <person name="Mikhailova A.A."/>
            <person name="Marchal E."/>
            <person name="English S."/>
            <person name="Carruthers M."/>
            <person name="Jennings E.C."/>
            <person name="Chiamaka E.L."/>
            <person name="Frigard R.A."/>
            <person name="Pippel M."/>
            <person name="Attardo G.M."/>
            <person name="Benoit J.B."/>
            <person name="Bornberg-Bauer E."/>
            <person name="Tobe S.S."/>
        </authorList>
    </citation>
    <scope>NUCLEOTIDE SEQUENCE</scope>
    <source>
        <strain evidence="1">Stay&amp;Tobe</strain>
    </source>
</reference>